<dbReference type="InterPro" id="IPR025110">
    <property type="entry name" value="AMP-bd_C"/>
</dbReference>
<evidence type="ECO:0000256" key="2">
    <source>
        <dbReference type="ARBA" id="ARBA00004170"/>
    </source>
</evidence>
<dbReference type="PANTHER" id="PTHR43767">
    <property type="entry name" value="LONG-CHAIN-FATTY-ACID--COA LIGASE"/>
    <property type="match status" value="1"/>
</dbReference>
<comment type="similarity">
    <text evidence="4">Belongs to the ATP-dependent AMP-binding enzyme family.</text>
</comment>
<dbReference type="InterPro" id="IPR042099">
    <property type="entry name" value="ANL_N_sf"/>
</dbReference>
<evidence type="ECO:0000256" key="10">
    <source>
        <dbReference type="ARBA" id="ARBA00023098"/>
    </source>
</evidence>
<dbReference type="Proteomes" id="UP000196342">
    <property type="component" value="Unassembled WGS sequence"/>
</dbReference>
<dbReference type="EC" id="6.2.1.3" evidence="12"/>
<dbReference type="RefSeq" id="WP_011133648.1">
    <property type="nucleotide sequence ID" value="NZ_NHOO01000020.1"/>
</dbReference>
<dbReference type="Pfam" id="PF13193">
    <property type="entry name" value="AMP-binding_C"/>
    <property type="match status" value="1"/>
</dbReference>
<keyword evidence="6" id="KW-0547">Nucleotide-binding</keyword>
<comment type="caution">
    <text evidence="17">The sequence shown here is derived from an EMBL/GenBank/DDBJ whole genome shotgun (WGS) entry which is preliminary data.</text>
</comment>
<keyword evidence="10" id="KW-0443">Lipid metabolism</keyword>
<comment type="subcellular location">
    <subcellularLocation>
        <location evidence="2">Membrane</location>
        <topology evidence="2">Peripheral membrane protein</topology>
    </subcellularLocation>
</comment>
<evidence type="ECO:0000256" key="11">
    <source>
        <dbReference type="ARBA" id="ARBA00023136"/>
    </source>
</evidence>
<evidence type="ECO:0000256" key="6">
    <source>
        <dbReference type="ARBA" id="ARBA00022741"/>
    </source>
</evidence>
<dbReference type="AlphaFoldDB" id="A0A202B3S0"/>
<dbReference type="Gene3D" id="3.40.50.12780">
    <property type="entry name" value="N-terminal domain of ligase-like"/>
    <property type="match status" value="1"/>
</dbReference>
<dbReference type="CDD" id="cd05936">
    <property type="entry name" value="FC-FACS_FadD_like"/>
    <property type="match status" value="1"/>
</dbReference>
<evidence type="ECO:0000256" key="7">
    <source>
        <dbReference type="ARBA" id="ARBA00022832"/>
    </source>
</evidence>
<proteinExistence type="inferred from homology"/>
<dbReference type="OMA" id="MGPTRKG"/>
<comment type="pathway">
    <text evidence="3">Lipid metabolism; fatty acid beta-oxidation.</text>
</comment>
<dbReference type="PANTHER" id="PTHR43767:SF8">
    <property type="entry name" value="LONG-CHAIN-FATTY-ACID--COA LIGASE"/>
    <property type="match status" value="1"/>
</dbReference>
<dbReference type="GO" id="GO:0016020">
    <property type="term" value="C:membrane"/>
    <property type="evidence" value="ECO:0007669"/>
    <property type="project" value="UniProtKB-SubCell"/>
</dbReference>
<dbReference type="SUPFAM" id="SSF56801">
    <property type="entry name" value="Acetyl-CoA synthetase-like"/>
    <property type="match status" value="1"/>
</dbReference>
<accession>A0A202B3S0</accession>
<evidence type="ECO:0000256" key="14">
    <source>
        <dbReference type="ARBA" id="ARBA00042773"/>
    </source>
</evidence>
<comment type="cofactor">
    <cofactor evidence="1">
        <name>Mg(2+)</name>
        <dbReference type="ChEBI" id="CHEBI:18420"/>
    </cofactor>
</comment>
<evidence type="ECO:0000256" key="5">
    <source>
        <dbReference type="ARBA" id="ARBA00022598"/>
    </source>
</evidence>
<evidence type="ECO:0000259" key="16">
    <source>
        <dbReference type="Pfam" id="PF13193"/>
    </source>
</evidence>
<evidence type="ECO:0000256" key="12">
    <source>
        <dbReference type="ARBA" id="ARBA00026121"/>
    </source>
</evidence>
<keyword evidence="7" id="KW-0276">Fatty acid metabolism</keyword>
<dbReference type="EMBL" id="NHOO01000020">
    <property type="protein sequence ID" value="OVE46227.1"/>
    <property type="molecule type" value="Genomic_DNA"/>
</dbReference>
<evidence type="ECO:0000256" key="13">
    <source>
        <dbReference type="ARBA" id="ARBA00039545"/>
    </source>
</evidence>
<evidence type="ECO:0000256" key="4">
    <source>
        <dbReference type="ARBA" id="ARBA00006432"/>
    </source>
</evidence>
<feature type="domain" description="AMP-dependent synthetase/ligase" evidence="15">
    <location>
        <begin position="27"/>
        <end position="416"/>
    </location>
</feature>
<evidence type="ECO:0000259" key="15">
    <source>
        <dbReference type="Pfam" id="PF00501"/>
    </source>
</evidence>
<dbReference type="Gene3D" id="3.30.300.30">
    <property type="match status" value="1"/>
</dbReference>
<keyword evidence="8" id="KW-0067">ATP-binding</keyword>
<evidence type="ECO:0000256" key="3">
    <source>
        <dbReference type="ARBA" id="ARBA00005005"/>
    </source>
</evidence>
<evidence type="ECO:0000256" key="1">
    <source>
        <dbReference type="ARBA" id="ARBA00001946"/>
    </source>
</evidence>
<evidence type="ECO:0000313" key="18">
    <source>
        <dbReference type="Proteomes" id="UP000196342"/>
    </source>
</evidence>
<keyword evidence="11" id="KW-0472">Membrane</keyword>
<dbReference type="GO" id="GO:0004467">
    <property type="term" value="F:long-chain fatty acid-CoA ligase activity"/>
    <property type="evidence" value="ECO:0007669"/>
    <property type="project" value="UniProtKB-EC"/>
</dbReference>
<feature type="domain" description="AMP-binding enzyme C-terminal" evidence="16">
    <location>
        <begin position="467"/>
        <end position="541"/>
    </location>
</feature>
<protein>
    <recommendedName>
        <fullName evidence="13">Long-chain-fatty-acid--CoA ligase</fullName>
        <ecNumber evidence="12">6.2.1.3</ecNumber>
    </recommendedName>
    <alternativeName>
        <fullName evidence="14">Long-chain acyl-CoA synthetase</fullName>
    </alternativeName>
</protein>
<dbReference type="Pfam" id="PF00501">
    <property type="entry name" value="AMP-binding"/>
    <property type="match status" value="1"/>
</dbReference>
<keyword evidence="18" id="KW-1185">Reference proteome</keyword>
<evidence type="ECO:0000313" key="17">
    <source>
        <dbReference type="EMBL" id="OVE46227.1"/>
    </source>
</evidence>
<organism evidence="17 18">
    <name type="scientific">Chromobacterium violaceum</name>
    <dbReference type="NCBI Taxonomy" id="536"/>
    <lineage>
        <taxon>Bacteria</taxon>
        <taxon>Pseudomonadati</taxon>
        <taxon>Pseudomonadota</taxon>
        <taxon>Betaproteobacteria</taxon>
        <taxon>Neisseriales</taxon>
        <taxon>Chromobacteriaceae</taxon>
        <taxon>Chromobacterium</taxon>
    </lineage>
</organism>
<evidence type="ECO:0000256" key="9">
    <source>
        <dbReference type="ARBA" id="ARBA00022842"/>
    </source>
</evidence>
<sequence length="551" mass="59941">MQDFARHPDTPDRIDALPDASLGQMLAQTVARYPDHTAFHNMGLDLSYRELDRQSARLADYLIRGLGLRAGERVALMMPNLLQYPVALYAVLRAGLVAVNVNPLYTARELHHQLADSQARAIVVLENFAQVVEQARADTSLQHVVVTAVGDMLPAPKRWLVNAAVRYVKKLVPSYRLPGAISFRKALAAGDATRWRDARLAPDALAILQYTGGTTGLAKGAMLSHRNLLANVEQARLVLGEALIEGRAVVATPLPLYHVFALTVNCLLITRLGGNSLLITNPRDLDGLVAELARHPVNAFTGVNTLFNALVHHAGFAKLDFSRWKVAIGGGAAVQQAVAEAWQRTTGLVLLEGYGLTEASPLVSVNALAAERYTGTVGMPVPGTEVELRDDAGRPAADGEPGEVCVRGPQVMAGYWQRPEETAKVFHADGFFATGDIGIRTADGLLKLVDRKKDMVLVSGFNVYPNEVEDVVAQHPGVREVACIGVPDERSGEAVKIVVVRKDPSLQADELLRHCRDNMTAYKVPRHVEFRDALPKSNVGKILRRELRQPA</sequence>
<dbReference type="PROSITE" id="PS00455">
    <property type="entry name" value="AMP_BINDING"/>
    <property type="match status" value="1"/>
</dbReference>
<dbReference type="InterPro" id="IPR020845">
    <property type="entry name" value="AMP-binding_CS"/>
</dbReference>
<evidence type="ECO:0000256" key="8">
    <source>
        <dbReference type="ARBA" id="ARBA00022840"/>
    </source>
</evidence>
<dbReference type="InterPro" id="IPR050237">
    <property type="entry name" value="ATP-dep_AMP-bd_enzyme"/>
</dbReference>
<dbReference type="InterPro" id="IPR045851">
    <property type="entry name" value="AMP-bd_C_sf"/>
</dbReference>
<name>A0A202B3S0_CHRVL</name>
<reference evidence="17 18" key="1">
    <citation type="submission" date="2017-05" db="EMBL/GenBank/DDBJ databases">
        <title>Chromobacterium violaceum GHPS1 isolated from Hydrocarbon polluted soil in French Guiana display an awesome secondary metabolite arsenal and a battery of drug and heavy-metal-resistance and detoxification of xenobiotics proteins.</title>
        <authorList>
            <person name="Belbahri L."/>
        </authorList>
    </citation>
    <scope>NUCLEOTIDE SEQUENCE [LARGE SCALE GENOMIC DNA]</scope>
    <source>
        <strain evidence="17 18">GHPS1</strain>
    </source>
</reference>
<dbReference type="InterPro" id="IPR000873">
    <property type="entry name" value="AMP-dep_synth/lig_dom"/>
</dbReference>
<dbReference type="FunFam" id="3.40.50.12780:FF:000003">
    <property type="entry name" value="Long-chain-fatty-acid--CoA ligase FadD"/>
    <property type="match status" value="1"/>
</dbReference>
<dbReference type="FunFam" id="3.30.300.30:FF:000006">
    <property type="entry name" value="Long-chain-fatty-acid--CoA ligase FadD"/>
    <property type="match status" value="1"/>
</dbReference>
<keyword evidence="5 17" id="KW-0436">Ligase</keyword>
<keyword evidence="9" id="KW-0460">Magnesium</keyword>
<gene>
    <name evidence="17" type="ORF">CBW21_19275</name>
</gene>
<dbReference type="GO" id="GO:0005524">
    <property type="term" value="F:ATP binding"/>
    <property type="evidence" value="ECO:0007669"/>
    <property type="project" value="UniProtKB-KW"/>
</dbReference>